<dbReference type="Gene3D" id="1.10.4100.10">
    <property type="entry name" value="2-methylcitrate dehydratase PrpD"/>
    <property type="match status" value="1"/>
</dbReference>
<dbReference type="SUPFAM" id="SSF103378">
    <property type="entry name" value="2-methylcitrate dehydratase PrpD"/>
    <property type="match status" value="1"/>
</dbReference>
<dbReference type="Pfam" id="PF03972">
    <property type="entry name" value="MmgE_PrpD_N"/>
    <property type="match status" value="1"/>
</dbReference>
<comment type="similarity">
    <text evidence="1">Belongs to the PrpD family.</text>
</comment>
<dbReference type="InterPro" id="IPR005656">
    <property type="entry name" value="MmgE_PrpD"/>
</dbReference>
<dbReference type="InterPro" id="IPR045336">
    <property type="entry name" value="MmgE_PrpD_N"/>
</dbReference>
<evidence type="ECO:0000259" key="2">
    <source>
        <dbReference type="Pfam" id="PF03972"/>
    </source>
</evidence>
<dbReference type="Gene3D" id="3.30.1330.120">
    <property type="entry name" value="2-methylcitrate dehydratase PrpD"/>
    <property type="match status" value="1"/>
</dbReference>
<organism evidence="4 5">
    <name type="scientific">Chelativorans salis</name>
    <dbReference type="NCBI Taxonomy" id="2978478"/>
    <lineage>
        <taxon>Bacteria</taxon>
        <taxon>Pseudomonadati</taxon>
        <taxon>Pseudomonadota</taxon>
        <taxon>Alphaproteobacteria</taxon>
        <taxon>Hyphomicrobiales</taxon>
        <taxon>Phyllobacteriaceae</taxon>
        <taxon>Chelativorans</taxon>
    </lineage>
</organism>
<dbReference type="PANTHER" id="PTHR16943">
    <property type="entry name" value="2-METHYLCITRATE DEHYDRATASE-RELATED"/>
    <property type="match status" value="1"/>
</dbReference>
<feature type="domain" description="MmgE/PrpD C-terminal" evidence="3">
    <location>
        <begin position="281"/>
        <end position="450"/>
    </location>
</feature>
<dbReference type="EMBL" id="JAOCZP010000005">
    <property type="protein sequence ID" value="MCT7376778.1"/>
    <property type="molecule type" value="Genomic_DNA"/>
</dbReference>
<dbReference type="InterPro" id="IPR036148">
    <property type="entry name" value="MmgE/PrpD_sf"/>
</dbReference>
<reference evidence="4 5" key="1">
    <citation type="submission" date="2022-09" db="EMBL/GenBank/DDBJ databases">
        <title>Chelativorans salina sp. nov., a novel slightly halophilic bacterium isolated from a saline lake sediment enrichment.</title>
        <authorList>
            <person name="Gao L."/>
            <person name="Fang B.-Z."/>
            <person name="Li W.-J."/>
        </authorList>
    </citation>
    <scope>NUCLEOTIDE SEQUENCE [LARGE SCALE GENOMIC DNA]</scope>
    <source>
        <strain evidence="4 5">EGI FJ00035</strain>
    </source>
</reference>
<proteinExistence type="inferred from homology"/>
<dbReference type="Pfam" id="PF19305">
    <property type="entry name" value="MmgE_PrpD_C"/>
    <property type="match status" value="1"/>
</dbReference>
<evidence type="ECO:0000313" key="5">
    <source>
        <dbReference type="Proteomes" id="UP001320831"/>
    </source>
</evidence>
<evidence type="ECO:0000313" key="4">
    <source>
        <dbReference type="EMBL" id="MCT7376778.1"/>
    </source>
</evidence>
<sequence>MLNTFDEGNDPTTPIRNLARWTLSGDPLLSDPLVARQARLLIADSIACAVAALDVSTPGYVAAMLEEMGGTPQCTLFGRARKSSILSAVLLNGALVRSLDYNDVQFFLKEGELSVAGHCSDNIPVALAAAERFGSTGTDMITALAMGYELFRRLRQLMPFSSAWDGTSVSGLVAAAIYGRLAGLDPARQANALALGAARCATPSVVRWGRLSGVKNLANSMIAQSGVQGALLAERGVTGPLEVFDHRGGLHQVFDPSLGLERLWGPIEQPPFIMTSNIKPYACIGTAQTAIKAALDLHPRVSSRVNAISRIEVVMADLPMIRKQQGEIERRFPKTREAADHSFTFLPAVAMVEGAMTDHQFRDRRWEAPDMRRLIELTELRVERGFAERAPGSMPSRVRVTFDDGSTEVQECLYDPGHSFPERGLDEAVVVEKFMAIAIRRMPEERAHRLVRSILSIETGPVEAIMAPLREIGSANGDKPR</sequence>
<feature type="domain" description="MmgE/PrpD N-terminal" evidence="2">
    <location>
        <begin position="29"/>
        <end position="255"/>
    </location>
</feature>
<protein>
    <submittedName>
        <fullName evidence="4">MmgE/PrpD family protein</fullName>
    </submittedName>
</protein>
<comment type="caution">
    <text evidence="4">The sequence shown here is derived from an EMBL/GenBank/DDBJ whole genome shotgun (WGS) entry which is preliminary data.</text>
</comment>
<dbReference type="Proteomes" id="UP001320831">
    <property type="component" value="Unassembled WGS sequence"/>
</dbReference>
<dbReference type="InterPro" id="IPR042188">
    <property type="entry name" value="MmgE/PrpD_sf_2"/>
</dbReference>
<name>A0ABT2LQF2_9HYPH</name>
<keyword evidence="5" id="KW-1185">Reference proteome</keyword>
<accession>A0ABT2LQF2</accession>
<dbReference type="RefSeq" id="WP_260904960.1">
    <property type="nucleotide sequence ID" value="NZ_JAOCZP010000005.1"/>
</dbReference>
<dbReference type="InterPro" id="IPR045337">
    <property type="entry name" value="MmgE_PrpD_C"/>
</dbReference>
<evidence type="ECO:0000256" key="1">
    <source>
        <dbReference type="ARBA" id="ARBA00006174"/>
    </source>
</evidence>
<evidence type="ECO:0000259" key="3">
    <source>
        <dbReference type="Pfam" id="PF19305"/>
    </source>
</evidence>
<gene>
    <name evidence="4" type="ORF">N5A92_17230</name>
</gene>
<dbReference type="InterPro" id="IPR042183">
    <property type="entry name" value="MmgE/PrpD_sf_1"/>
</dbReference>
<dbReference type="PANTHER" id="PTHR16943:SF8">
    <property type="entry name" value="2-METHYLCITRATE DEHYDRATASE"/>
    <property type="match status" value="1"/>
</dbReference>